<protein>
    <recommendedName>
        <fullName evidence="1">site-specific DNA-methyltransferase (adenine-specific)</fullName>
        <ecNumber evidence="1">2.1.1.72</ecNumber>
    </recommendedName>
</protein>
<dbReference type="CDD" id="cd02440">
    <property type="entry name" value="AdoMet_MTases"/>
    <property type="match status" value="1"/>
</dbReference>
<name>A0A5C8UWB8_9MICO</name>
<evidence type="ECO:0000256" key="2">
    <source>
        <dbReference type="ARBA" id="ARBA00022603"/>
    </source>
</evidence>
<dbReference type="PRINTS" id="PR00507">
    <property type="entry name" value="N12N6MTFRASE"/>
</dbReference>
<sequence length="435" mass="47230">MFAAELTAHVDGVLHAFEQAGAVDPLEAIEQITSLLDDRASVTSAFRNAELRSEVVGLLDSAPMRDRATQERVYEYLLGKLGTSGASPTAPTPRHIVSLMVEMTAPTPTDTVIDPAVGTAGFLVAAADYLRDHHPTAWLDSDLRDHFNNAAFTGVDSDAALCSIARMNLRLHGVQNPEILHRDSLAEEGGAGRYSLVFANPPTGGTRDLVAAKQLLSVVKTRKTDLLFVAHSLRLLSDGGRAAIIVPDAVLFGTTKAHRDLRRTLVDEHLLEAVVRLPAGAVRPSSPSAASQSVSILLVRRGSVTTNVWFYDVRADGFTPDENGQPSESNDLPDVLSRWRALSSEAQGSPEVSEDERPRTAQSFLVPREEIAEHDYDLTFNRYRVVPAERVVHRSPNDILIDIARLELQIQQAAAALARSLSELPTVAPQPGTWQ</sequence>
<evidence type="ECO:0000313" key="10">
    <source>
        <dbReference type="Proteomes" id="UP000321379"/>
    </source>
</evidence>
<evidence type="ECO:0000256" key="4">
    <source>
        <dbReference type="ARBA" id="ARBA00022691"/>
    </source>
</evidence>
<proteinExistence type="predicted"/>
<reference evidence="9 10" key="1">
    <citation type="submission" date="2019-08" db="EMBL/GenBank/DDBJ databases">
        <title>Bacterial whole genome sequence for Glaciihabitans sp. CHu50b-6-2.</title>
        <authorList>
            <person name="Jin L."/>
        </authorList>
    </citation>
    <scope>NUCLEOTIDE SEQUENCE [LARGE SCALE GENOMIC DNA]</scope>
    <source>
        <strain evidence="9 10">CHu50b-6-2</strain>
    </source>
</reference>
<dbReference type="GO" id="GO:0008170">
    <property type="term" value="F:N-methyltransferase activity"/>
    <property type="evidence" value="ECO:0007669"/>
    <property type="project" value="InterPro"/>
</dbReference>
<keyword evidence="2 9" id="KW-0489">Methyltransferase</keyword>
<dbReference type="EC" id="2.1.1.72" evidence="1"/>
<dbReference type="GO" id="GO:0032259">
    <property type="term" value="P:methylation"/>
    <property type="evidence" value="ECO:0007669"/>
    <property type="project" value="UniProtKB-KW"/>
</dbReference>
<dbReference type="Gene3D" id="3.40.50.150">
    <property type="entry name" value="Vaccinia Virus protein VP39"/>
    <property type="match status" value="1"/>
</dbReference>
<comment type="caution">
    <text evidence="9">The sequence shown here is derived from an EMBL/GenBank/DDBJ whole genome shotgun (WGS) entry which is preliminary data.</text>
</comment>
<dbReference type="InterPro" id="IPR003356">
    <property type="entry name" value="DNA_methylase_A-5"/>
</dbReference>
<dbReference type="InterPro" id="IPR051537">
    <property type="entry name" value="DNA_Adenine_Mtase"/>
</dbReference>
<evidence type="ECO:0000256" key="3">
    <source>
        <dbReference type="ARBA" id="ARBA00022679"/>
    </source>
</evidence>
<dbReference type="GO" id="GO:0009307">
    <property type="term" value="P:DNA restriction-modification system"/>
    <property type="evidence" value="ECO:0007669"/>
    <property type="project" value="UniProtKB-KW"/>
</dbReference>
<evidence type="ECO:0000313" key="9">
    <source>
        <dbReference type="EMBL" id="TXN31958.1"/>
    </source>
</evidence>
<accession>A0A5C8UWB8</accession>
<evidence type="ECO:0000256" key="1">
    <source>
        <dbReference type="ARBA" id="ARBA00011900"/>
    </source>
</evidence>
<dbReference type="Proteomes" id="UP000321379">
    <property type="component" value="Unassembled WGS sequence"/>
</dbReference>
<gene>
    <name evidence="9" type="ORF">FVP33_03280</name>
</gene>
<dbReference type="SUPFAM" id="SSF53335">
    <property type="entry name" value="S-adenosyl-L-methionine-dependent methyltransferases"/>
    <property type="match status" value="1"/>
</dbReference>
<feature type="region of interest" description="Disordered" evidence="7">
    <location>
        <begin position="343"/>
        <end position="363"/>
    </location>
</feature>
<evidence type="ECO:0000259" key="8">
    <source>
        <dbReference type="Pfam" id="PF02384"/>
    </source>
</evidence>
<dbReference type="PANTHER" id="PTHR42933">
    <property type="entry name" value="SLR6095 PROTEIN"/>
    <property type="match status" value="1"/>
</dbReference>
<comment type="catalytic activity">
    <reaction evidence="6">
        <text>a 2'-deoxyadenosine in DNA + S-adenosyl-L-methionine = an N(6)-methyl-2'-deoxyadenosine in DNA + S-adenosyl-L-homocysteine + H(+)</text>
        <dbReference type="Rhea" id="RHEA:15197"/>
        <dbReference type="Rhea" id="RHEA-COMP:12418"/>
        <dbReference type="Rhea" id="RHEA-COMP:12419"/>
        <dbReference type="ChEBI" id="CHEBI:15378"/>
        <dbReference type="ChEBI" id="CHEBI:57856"/>
        <dbReference type="ChEBI" id="CHEBI:59789"/>
        <dbReference type="ChEBI" id="CHEBI:90615"/>
        <dbReference type="ChEBI" id="CHEBI:90616"/>
        <dbReference type="EC" id="2.1.1.72"/>
    </reaction>
</comment>
<keyword evidence="10" id="KW-1185">Reference proteome</keyword>
<dbReference type="EMBL" id="VRMG01000004">
    <property type="protein sequence ID" value="TXN31958.1"/>
    <property type="molecule type" value="Genomic_DNA"/>
</dbReference>
<feature type="domain" description="DNA methylase adenine-specific" evidence="8">
    <location>
        <begin position="72"/>
        <end position="385"/>
    </location>
</feature>
<dbReference type="RefSeq" id="WP_147782207.1">
    <property type="nucleotide sequence ID" value="NZ_VRMG01000004.1"/>
</dbReference>
<dbReference type="Pfam" id="PF02384">
    <property type="entry name" value="N6_Mtase"/>
    <property type="match status" value="1"/>
</dbReference>
<evidence type="ECO:0000256" key="6">
    <source>
        <dbReference type="ARBA" id="ARBA00047942"/>
    </source>
</evidence>
<keyword evidence="4" id="KW-0949">S-adenosyl-L-methionine</keyword>
<keyword evidence="3 9" id="KW-0808">Transferase</keyword>
<dbReference type="GO" id="GO:0009007">
    <property type="term" value="F:site-specific DNA-methyltransferase (adenine-specific) activity"/>
    <property type="evidence" value="ECO:0007669"/>
    <property type="project" value="UniProtKB-EC"/>
</dbReference>
<keyword evidence="5" id="KW-0680">Restriction system</keyword>
<dbReference type="PANTHER" id="PTHR42933:SF3">
    <property type="entry name" value="TYPE I RESTRICTION ENZYME MJAVIII METHYLASE SUBUNIT"/>
    <property type="match status" value="1"/>
</dbReference>
<evidence type="ECO:0000256" key="5">
    <source>
        <dbReference type="ARBA" id="ARBA00022747"/>
    </source>
</evidence>
<evidence type="ECO:0000256" key="7">
    <source>
        <dbReference type="SAM" id="MobiDB-lite"/>
    </source>
</evidence>
<dbReference type="InterPro" id="IPR029063">
    <property type="entry name" value="SAM-dependent_MTases_sf"/>
</dbReference>
<organism evidence="9 10">
    <name type="scientific">Lacisediminihabitans profunda</name>
    <dbReference type="NCBI Taxonomy" id="2594790"/>
    <lineage>
        <taxon>Bacteria</taxon>
        <taxon>Bacillati</taxon>
        <taxon>Actinomycetota</taxon>
        <taxon>Actinomycetes</taxon>
        <taxon>Micrococcales</taxon>
        <taxon>Microbacteriaceae</taxon>
        <taxon>Lacisediminihabitans</taxon>
    </lineage>
</organism>
<dbReference type="AlphaFoldDB" id="A0A5C8UWB8"/>
<dbReference type="GO" id="GO:0003677">
    <property type="term" value="F:DNA binding"/>
    <property type="evidence" value="ECO:0007669"/>
    <property type="project" value="InterPro"/>
</dbReference>